<dbReference type="AlphaFoldDB" id="A0A399J1E9"/>
<evidence type="ECO:0000313" key="1">
    <source>
        <dbReference type="EMBL" id="RII38369.1"/>
    </source>
</evidence>
<gene>
    <name evidence="1" type="ORF">DL237_12730</name>
</gene>
<reference evidence="1 2" key="1">
    <citation type="submission" date="2018-08" db="EMBL/GenBank/DDBJ databases">
        <title>Pseudooceanicola sediminis CY03 in the family Rhodobacteracea.</title>
        <authorList>
            <person name="Zhang Y.-J."/>
        </authorList>
    </citation>
    <scope>NUCLEOTIDE SEQUENCE [LARGE SCALE GENOMIC DNA]</scope>
    <source>
        <strain evidence="1 2">CY03</strain>
    </source>
</reference>
<name>A0A399J1E9_9RHOB</name>
<keyword evidence="2" id="KW-1185">Reference proteome</keyword>
<evidence type="ECO:0000313" key="2">
    <source>
        <dbReference type="Proteomes" id="UP000265848"/>
    </source>
</evidence>
<dbReference type="EMBL" id="QWJJ01000010">
    <property type="protein sequence ID" value="RII38369.1"/>
    <property type="molecule type" value="Genomic_DNA"/>
</dbReference>
<protein>
    <submittedName>
        <fullName evidence="1">Uncharacterized protein</fullName>
    </submittedName>
</protein>
<comment type="caution">
    <text evidence="1">The sequence shown here is derived from an EMBL/GenBank/DDBJ whole genome shotgun (WGS) entry which is preliminary data.</text>
</comment>
<organism evidence="1 2">
    <name type="scientific">Pseudooceanicola sediminis</name>
    <dbReference type="NCBI Taxonomy" id="2211117"/>
    <lineage>
        <taxon>Bacteria</taxon>
        <taxon>Pseudomonadati</taxon>
        <taxon>Pseudomonadota</taxon>
        <taxon>Alphaproteobacteria</taxon>
        <taxon>Rhodobacterales</taxon>
        <taxon>Paracoccaceae</taxon>
        <taxon>Pseudooceanicola</taxon>
    </lineage>
</organism>
<accession>A0A399J1E9</accession>
<proteinExistence type="predicted"/>
<sequence length="66" mass="6794">MPFMGVLPLGCILRLVLRMLRFSTAGTCGDKARNIAPQNAVTFGRAPLAIGGESCFLRGAAAGAVS</sequence>
<dbReference type="Proteomes" id="UP000265848">
    <property type="component" value="Unassembled WGS sequence"/>
</dbReference>